<feature type="region of interest" description="Disordered" evidence="1">
    <location>
        <begin position="715"/>
        <end position="738"/>
    </location>
</feature>
<feature type="domain" description="Nucleotide-diphospho-sugar transferase" evidence="2">
    <location>
        <begin position="245"/>
        <end position="402"/>
    </location>
</feature>
<reference evidence="3" key="1">
    <citation type="submission" date="2021-01" db="EMBL/GenBank/DDBJ databases">
        <authorList>
            <person name="Corre E."/>
            <person name="Pelletier E."/>
            <person name="Niang G."/>
            <person name="Scheremetjew M."/>
            <person name="Finn R."/>
            <person name="Kale V."/>
            <person name="Holt S."/>
            <person name="Cochrane G."/>
            <person name="Meng A."/>
            <person name="Brown T."/>
            <person name="Cohen L."/>
        </authorList>
    </citation>
    <scope>NUCLEOTIDE SEQUENCE</scope>
    <source>
        <strain evidence="3">CCMP1243</strain>
    </source>
</reference>
<dbReference type="EMBL" id="HBHJ01012674">
    <property type="protein sequence ID" value="CAD9681464.1"/>
    <property type="molecule type" value="Transcribed_RNA"/>
</dbReference>
<dbReference type="AlphaFoldDB" id="A0A7S2WE95"/>
<evidence type="ECO:0000256" key="1">
    <source>
        <dbReference type="SAM" id="MobiDB-lite"/>
    </source>
</evidence>
<name>A0A7S2WE95_9STRA</name>
<gene>
    <name evidence="3" type="ORF">RMAR1173_LOCUS8268</name>
</gene>
<sequence length="829" mass="91092">MGSSGGRPPVWSHLELDFHSLGSLPTKPRHGQESGCAGSYAKSAATEELAPGGSRGSGATDGVAMRGDHAVLLDMYSTEEVSRSLAHEWIRILAGCEPTQGCHLHDTDLLQFDPIWLQQAVKDPLRNIVAYAPRVPNVEFSMRQGGEVPRQWRRDWTAYASRPKASSEPPSHLSQEERQRCNLAKPFYDQVGDIVQEDRRVLRQQRRRREGAGQMPPFMTFSVTDGYGYRDTIDDMFAAALRVGLVDRFFFVALDDRAAGQACRLGAKVVLLDPSTLPDRGGRPLPTKALVEEAKFGTAARLAGDGVDFLFLEMDVFLIRNPRALWDARGDADVVISVHQENFNSINAGFYMVRAGEKTRRLFRSALDFLVKYPSSWDQTLLECLMISQDPRASRGKCTDLPGNLSDPVVLPIHGESGAGGFQVALIDPDVVVSAPRPFFFRDSVAVHVLTDAPLTSSHGKKVVAKEMMLWEGASCYYCVGAAAEEGTNGGLPPGPGRYLAYDDVISTNLAYNFHEQRAADAILLHLAAAALATNRTLILPMVFDSQRYIYGWQMLDTESLVRLGVDWREASFLRNPRLELPAALSVGHATIAEDSLTVQRVTSTLRRGRFGPGAGGHESHRAVYTLPATDLPSKWEQVWSVLAHDTSRGDGVGIADSDVLFLHFDQTTAKGGGLADPHPRERFCFRLPSTASAIFSSPKHTLSQKAAALSEALSAPSPTTPTGLWEPPGCRSQGSPKDVTHPLLIRVRSQLRWCMAQGPALGRDERSRIFGRDPTSDCYTLLDKERRLRERRGRQKVKVSQEVQKARNKEEEERASQDSGGGEGKVGA</sequence>
<feature type="compositionally biased region" description="Basic and acidic residues" evidence="1">
    <location>
        <begin position="805"/>
        <end position="817"/>
    </location>
</feature>
<organism evidence="3">
    <name type="scientific">Rhizochromulina marina</name>
    <dbReference type="NCBI Taxonomy" id="1034831"/>
    <lineage>
        <taxon>Eukaryota</taxon>
        <taxon>Sar</taxon>
        <taxon>Stramenopiles</taxon>
        <taxon>Ochrophyta</taxon>
        <taxon>Dictyochophyceae</taxon>
        <taxon>Rhizochromulinales</taxon>
        <taxon>Rhizochromulina</taxon>
    </lineage>
</organism>
<accession>A0A7S2WE95</accession>
<evidence type="ECO:0000313" key="3">
    <source>
        <dbReference type="EMBL" id="CAD9681464.1"/>
    </source>
</evidence>
<dbReference type="InterPro" id="IPR005069">
    <property type="entry name" value="Nucl-diP-sugar_transferase"/>
</dbReference>
<feature type="compositionally biased region" description="Gly residues" evidence="1">
    <location>
        <begin position="820"/>
        <end position="829"/>
    </location>
</feature>
<evidence type="ECO:0000259" key="2">
    <source>
        <dbReference type="Pfam" id="PF03407"/>
    </source>
</evidence>
<proteinExistence type="predicted"/>
<protein>
    <recommendedName>
        <fullName evidence="2">Nucleotide-diphospho-sugar transferase domain-containing protein</fullName>
    </recommendedName>
</protein>
<dbReference type="Pfam" id="PF03407">
    <property type="entry name" value="Nucleotid_trans"/>
    <property type="match status" value="1"/>
</dbReference>
<feature type="region of interest" description="Disordered" evidence="1">
    <location>
        <begin position="790"/>
        <end position="829"/>
    </location>
</feature>